<evidence type="ECO:0008006" key="4">
    <source>
        <dbReference type="Google" id="ProtNLM"/>
    </source>
</evidence>
<dbReference type="InterPro" id="IPR027417">
    <property type="entry name" value="P-loop_NTPase"/>
</dbReference>
<dbReference type="Gene3D" id="3.40.50.300">
    <property type="entry name" value="P-loop containing nucleotide triphosphate hydrolases"/>
    <property type="match status" value="1"/>
</dbReference>
<keyword evidence="3" id="KW-1185">Reference proteome</keyword>
<dbReference type="STRING" id="380248.SAMN05216251_1158"/>
<dbReference type="EMBL" id="FONG01000015">
    <property type="protein sequence ID" value="SFF46208.1"/>
    <property type="molecule type" value="Genomic_DNA"/>
</dbReference>
<evidence type="ECO:0000256" key="1">
    <source>
        <dbReference type="SAM" id="MobiDB-lite"/>
    </source>
</evidence>
<dbReference type="Proteomes" id="UP000199323">
    <property type="component" value="Unassembled WGS sequence"/>
</dbReference>
<gene>
    <name evidence="2" type="ORF">SAMN05216251_1158</name>
</gene>
<reference evidence="2 3" key="1">
    <citation type="submission" date="2016-10" db="EMBL/GenBank/DDBJ databases">
        <authorList>
            <person name="de Groot N.N."/>
        </authorList>
    </citation>
    <scope>NUCLEOTIDE SEQUENCE [LARGE SCALE GENOMIC DNA]</scope>
    <source>
        <strain evidence="2 3">CGMCC 4.3510</strain>
    </source>
</reference>
<proteinExistence type="predicted"/>
<feature type="region of interest" description="Disordered" evidence="1">
    <location>
        <begin position="190"/>
        <end position="216"/>
    </location>
</feature>
<protein>
    <recommendedName>
        <fullName evidence="4">ATP-binding protein</fullName>
    </recommendedName>
</protein>
<evidence type="ECO:0000313" key="3">
    <source>
        <dbReference type="Proteomes" id="UP000199323"/>
    </source>
</evidence>
<organism evidence="2 3">
    <name type="scientific">Actinacidiphila alni</name>
    <dbReference type="NCBI Taxonomy" id="380248"/>
    <lineage>
        <taxon>Bacteria</taxon>
        <taxon>Bacillati</taxon>
        <taxon>Actinomycetota</taxon>
        <taxon>Actinomycetes</taxon>
        <taxon>Kitasatosporales</taxon>
        <taxon>Streptomycetaceae</taxon>
        <taxon>Actinacidiphila</taxon>
    </lineage>
</organism>
<name>A0A1I2IWX3_9ACTN</name>
<dbReference type="SUPFAM" id="SSF52540">
    <property type="entry name" value="P-loop containing nucleoside triphosphate hydrolases"/>
    <property type="match status" value="1"/>
</dbReference>
<accession>A0A1I2IWX3</accession>
<sequence length="689" mass="74119">MFTGRVAELRLLRELMLSERRACFVVWLHGMGGFGKSSLLHRFADEAAAHGRAVRTVDMRVTDATPEAFLAALAAQGPPEEAQLLLIDSGEALGGLEQWLRDEFLPRTPSQLLVVVGSRRPPAAEWRADAQWWQALRRVELRDLDTAEATRLLRKRDVPEAAVPGILRAAHGVPLALALFADARGAEPEAAAWESAGPEAAGSEAAGPEAAEPPGAAWELADSPDLVRELLHLLLRETPTAARAGALHVLALARATTEDLLRHALEVPPDRAGELCGWLRGQSFVRSTADGLVPHELVREALLADLRWRDPSAYERLFVRLHTHLTEQAAGRTGSRWAYGAGLAHLGRSGRVALPAVDWRGTDRLRSRAARAEDLPEVLAAIGREHGAAARALARQWWDRQPAAFVVTEDGRRGITGVLVAPCLGPAAAGPPDDPVARAALAHTAGRWPLRRTERLLLARWSTGDAVATAGALTTLWATTPGLAVSWTCAAPDRPGLAALLDLYGQQRVAPGGTAGGPAGGEEPYGEGPLSFVQDWRGLPFDRWAAALRARLLADEPVPGPAPADAAAEAAMPWPEFADAVKHAYRSLQDARELAGSALLDTRLVTPDADAAALRRVLTETVVHLRSQPEQRQLGTILEITYLSGPRSQQAAASRAGLSFSTYRRRLSTALTTAAEVLRERERYGPVPR</sequence>
<dbReference type="AlphaFoldDB" id="A0A1I2IWX3"/>
<evidence type="ECO:0000313" key="2">
    <source>
        <dbReference type="EMBL" id="SFF46208.1"/>
    </source>
</evidence>